<dbReference type="Gene3D" id="3.40.630.30">
    <property type="match status" value="1"/>
</dbReference>
<dbReference type="EMBL" id="FMXO01000003">
    <property type="protein sequence ID" value="SDB12413.1"/>
    <property type="molecule type" value="Genomic_DNA"/>
</dbReference>
<organism evidence="1 2">
    <name type="scientific">Desulfonatronum thiosulfatophilum</name>
    <dbReference type="NCBI Taxonomy" id="617002"/>
    <lineage>
        <taxon>Bacteria</taxon>
        <taxon>Pseudomonadati</taxon>
        <taxon>Thermodesulfobacteriota</taxon>
        <taxon>Desulfovibrionia</taxon>
        <taxon>Desulfovibrionales</taxon>
        <taxon>Desulfonatronaceae</taxon>
        <taxon>Desulfonatronum</taxon>
    </lineage>
</organism>
<dbReference type="SUPFAM" id="SSF55729">
    <property type="entry name" value="Acyl-CoA N-acyltransferases (Nat)"/>
    <property type="match status" value="1"/>
</dbReference>
<name>A0A1G6AVY8_9BACT</name>
<reference evidence="1 2" key="1">
    <citation type="submission" date="2016-10" db="EMBL/GenBank/DDBJ databases">
        <authorList>
            <person name="de Groot N.N."/>
        </authorList>
    </citation>
    <scope>NUCLEOTIDE SEQUENCE [LARGE SCALE GENOMIC DNA]</scope>
    <source>
        <strain evidence="1 2">ASO4-2</strain>
    </source>
</reference>
<evidence type="ECO:0000313" key="1">
    <source>
        <dbReference type="EMBL" id="SDB12413.1"/>
    </source>
</evidence>
<protein>
    <recommendedName>
        <fullName evidence="3">Acetyltransferase (GNAT) family protein</fullName>
    </recommendedName>
</protein>
<accession>A0A1G6AVY8</accession>
<dbReference type="InterPro" id="IPR016181">
    <property type="entry name" value="Acyl_CoA_acyltransferase"/>
</dbReference>
<sequence>MIDLAVSRHRATEVHISCFNANVIGMLLYAKLGFQPFAVEERRDEAGRRAALIHFRLPIRTDS</sequence>
<gene>
    <name evidence="1" type="ORF">SAMN05660653_00597</name>
</gene>
<evidence type="ECO:0008006" key="3">
    <source>
        <dbReference type="Google" id="ProtNLM"/>
    </source>
</evidence>
<keyword evidence="2" id="KW-1185">Reference proteome</keyword>
<evidence type="ECO:0000313" key="2">
    <source>
        <dbReference type="Proteomes" id="UP000198771"/>
    </source>
</evidence>
<dbReference type="STRING" id="617002.SAMN05660653_00597"/>
<dbReference type="AlphaFoldDB" id="A0A1G6AVY8"/>
<dbReference type="Proteomes" id="UP000198771">
    <property type="component" value="Unassembled WGS sequence"/>
</dbReference>
<proteinExistence type="predicted"/>